<dbReference type="AlphaFoldDB" id="A0A653BPS5"/>
<accession>A0A653BPS5</accession>
<evidence type="ECO:0000313" key="1">
    <source>
        <dbReference type="EMBL" id="VEN37504.1"/>
    </source>
</evidence>
<keyword evidence="2" id="KW-1185">Reference proteome</keyword>
<reference evidence="1 2" key="1">
    <citation type="submission" date="2019-01" db="EMBL/GenBank/DDBJ databases">
        <authorList>
            <person name="Sayadi A."/>
        </authorList>
    </citation>
    <scope>NUCLEOTIDE SEQUENCE [LARGE SCALE GENOMIC DNA]</scope>
</reference>
<dbReference type="EMBL" id="CAACVG010003436">
    <property type="protein sequence ID" value="VEN37504.1"/>
    <property type="molecule type" value="Genomic_DNA"/>
</dbReference>
<proteinExistence type="predicted"/>
<organism evidence="1 2">
    <name type="scientific">Callosobruchus maculatus</name>
    <name type="common">Southern cowpea weevil</name>
    <name type="synonym">Pulse bruchid</name>
    <dbReference type="NCBI Taxonomy" id="64391"/>
    <lineage>
        <taxon>Eukaryota</taxon>
        <taxon>Metazoa</taxon>
        <taxon>Ecdysozoa</taxon>
        <taxon>Arthropoda</taxon>
        <taxon>Hexapoda</taxon>
        <taxon>Insecta</taxon>
        <taxon>Pterygota</taxon>
        <taxon>Neoptera</taxon>
        <taxon>Endopterygota</taxon>
        <taxon>Coleoptera</taxon>
        <taxon>Polyphaga</taxon>
        <taxon>Cucujiformia</taxon>
        <taxon>Chrysomeloidea</taxon>
        <taxon>Chrysomelidae</taxon>
        <taxon>Bruchinae</taxon>
        <taxon>Bruchini</taxon>
        <taxon>Callosobruchus</taxon>
    </lineage>
</organism>
<evidence type="ECO:0000313" key="2">
    <source>
        <dbReference type="Proteomes" id="UP000410492"/>
    </source>
</evidence>
<dbReference type="Proteomes" id="UP000410492">
    <property type="component" value="Unassembled WGS sequence"/>
</dbReference>
<protein>
    <submittedName>
        <fullName evidence="1">Uncharacterized protein</fullName>
    </submittedName>
</protein>
<name>A0A653BPS5_CALMS</name>
<gene>
    <name evidence="1" type="ORF">CALMAC_LOCUS2728</name>
</gene>
<sequence length="39" mass="4755">MVVNKFTNMQTQPNFNSMRRMFVPRKVFICQNRKTSPNY</sequence>
<feature type="non-terminal residue" evidence="1">
    <location>
        <position position="39"/>
    </location>
</feature>
<dbReference type="OrthoDB" id="10318597at2759"/>